<reference evidence="1" key="1">
    <citation type="journal article" date="2015" name="ISME J.">
        <title>Draft Genome Sequence of Streptomyces incarnatus NRRL8089, which Produces the Nucleoside Antibiotic Sinefungin.</title>
        <authorList>
            <person name="Oshima K."/>
            <person name="Hattori M."/>
            <person name="Shimizu H."/>
            <person name="Fukuda K."/>
            <person name="Nemoto M."/>
            <person name="Inagaki K."/>
            <person name="Tamura T."/>
        </authorList>
    </citation>
    <scope>NUCLEOTIDE SEQUENCE</scope>
    <source>
        <strain evidence="1">FACHB-1375</strain>
    </source>
</reference>
<accession>A0A926VFM5</accession>
<dbReference type="AlphaFoldDB" id="A0A926VFM5"/>
<reference evidence="1" key="2">
    <citation type="submission" date="2020-08" db="EMBL/GenBank/DDBJ databases">
        <authorList>
            <person name="Chen M."/>
            <person name="Teng W."/>
            <person name="Zhao L."/>
            <person name="Hu C."/>
            <person name="Zhou Y."/>
            <person name="Han B."/>
            <person name="Song L."/>
            <person name="Shu W."/>
        </authorList>
    </citation>
    <scope>NUCLEOTIDE SEQUENCE</scope>
    <source>
        <strain evidence="1">FACHB-1375</strain>
    </source>
</reference>
<dbReference type="RefSeq" id="WP_190465942.1">
    <property type="nucleotide sequence ID" value="NZ_JACJPW010000043.1"/>
</dbReference>
<organism evidence="1 2">
    <name type="scientific">Aerosakkonema funiforme FACHB-1375</name>
    <dbReference type="NCBI Taxonomy" id="2949571"/>
    <lineage>
        <taxon>Bacteria</taxon>
        <taxon>Bacillati</taxon>
        <taxon>Cyanobacteriota</taxon>
        <taxon>Cyanophyceae</taxon>
        <taxon>Oscillatoriophycideae</taxon>
        <taxon>Aerosakkonematales</taxon>
        <taxon>Aerosakkonemataceae</taxon>
        <taxon>Aerosakkonema</taxon>
    </lineage>
</organism>
<protein>
    <submittedName>
        <fullName evidence="1">Uncharacterized protein</fullName>
    </submittedName>
</protein>
<proteinExistence type="predicted"/>
<name>A0A926VFM5_9CYAN</name>
<keyword evidence="2" id="KW-1185">Reference proteome</keyword>
<evidence type="ECO:0000313" key="1">
    <source>
        <dbReference type="EMBL" id="MBD2182833.1"/>
    </source>
</evidence>
<dbReference type="EMBL" id="JACJPW010000043">
    <property type="protein sequence ID" value="MBD2182833.1"/>
    <property type="molecule type" value="Genomic_DNA"/>
</dbReference>
<gene>
    <name evidence="1" type="ORF">H6G03_17475</name>
</gene>
<sequence length="76" mass="8649">MLAKLVLLSTARSSKPGFDTQRTDIITHLGIGDRLWVMDNFSAYEPLPLFFERSLMLPARFSVKDGQKCWNYLALG</sequence>
<evidence type="ECO:0000313" key="2">
    <source>
        <dbReference type="Proteomes" id="UP000641646"/>
    </source>
</evidence>
<dbReference type="Proteomes" id="UP000641646">
    <property type="component" value="Unassembled WGS sequence"/>
</dbReference>
<comment type="caution">
    <text evidence="1">The sequence shown here is derived from an EMBL/GenBank/DDBJ whole genome shotgun (WGS) entry which is preliminary data.</text>
</comment>